<sequence>MFLPAVHLQHQHAAIAFRAAHAQHRLHAFGQPLLGVGAHTQAVDHHVDVVLFGLLQRRQVLKLVDRAIDAKAHIAQRLHLREQLDELALLLPGHGRQQHDARVLGQREHGVHHLAHGLHRQRQVMIGAERRTRARIQQAQVIMDLGDRAHRGARVVAGGLLLDADGGRQAFDQVHVRLVEPPQKLARIGRQALHIAPLALGIQRVERQAGLARARQPGDHHQLVARNVQVDVLQIVRARTADADAPLAQ</sequence>
<proteinExistence type="predicted"/>
<accession>A0A645C1N2</accession>
<protein>
    <submittedName>
        <fullName evidence="1">Uncharacterized protein</fullName>
    </submittedName>
</protein>
<comment type="caution">
    <text evidence="1">The sequence shown here is derived from an EMBL/GenBank/DDBJ whole genome shotgun (WGS) entry which is preliminary data.</text>
</comment>
<organism evidence="1">
    <name type="scientific">bioreactor metagenome</name>
    <dbReference type="NCBI Taxonomy" id="1076179"/>
    <lineage>
        <taxon>unclassified sequences</taxon>
        <taxon>metagenomes</taxon>
        <taxon>ecological metagenomes</taxon>
    </lineage>
</organism>
<dbReference type="AlphaFoldDB" id="A0A645C1N2"/>
<gene>
    <name evidence="1" type="ORF">SDC9_114799</name>
</gene>
<reference evidence="1" key="1">
    <citation type="submission" date="2019-08" db="EMBL/GenBank/DDBJ databases">
        <authorList>
            <person name="Kucharzyk K."/>
            <person name="Murdoch R.W."/>
            <person name="Higgins S."/>
            <person name="Loffler F."/>
        </authorList>
    </citation>
    <scope>NUCLEOTIDE SEQUENCE</scope>
</reference>
<evidence type="ECO:0000313" key="1">
    <source>
        <dbReference type="EMBL" id="MPM67874.1"/>
    </source>
</evidence>
<name>A0A645C1N2_9ZZZZ</name>
<dbReference type="EMBL" id="VSSQ01021938">
    <property type="protein sequence ID" value="MPM67874.1"/>
    <property type="molecule type" value="Genomic_DNA"/>
</dbReference>